<feature type="binding site" evidence="5">
    <location>
        <position position="78"/>
    </location>
    <ligand>
        <name>substrate</name>
    </ligand>
</feature>
<comment type="caution">
    <text evidence="7">The sequence shown here is derived from an EMBL/GenBank/DDBJ whole genome shotgun (WGS) entry which is preliminary data.</text>
</comment>
<dbReference type="EMBL" id="JAPFRD010000005">
    <property type="protein sequence ID" value="MCW8107510.1"/>
    <property type="molecule type" value="Genomic_DNA"/>
</dbReference>
<dbReference type="PANTHER" id="PTHR46832:SF1">
    <property type="entry name" value="5'-METHYLTHIOADENOSINE_S-ADENOSYLHOMOCYSTEINE NUCLEOSIDASE"/>
    <property type="match status" value="1"/>
</dbReference>
<keyword evidence="8" id="KW-1185">Reference proteome</keyword>
<keyword evidence="4 5" id="KW-0486">Methionine biosynthesis</keyword>
<keyword evidence="2 5" id="KW-0028">Amino-acid biosynthesis</keyword>
<comment type="catalytic activity">
    <reaction evidence="5">
        <text>5'-deoxyadenosine + H2O = 5-deoxy-D-ribose + adenine</text>
        <dbReference type="Rhea" id="RHEA:29859"/>
        <dbReference type="ChEBI" id="CHEBI:15377"/>
        <dbReference type="ChEBI" id="CHEBI:16708"/>
        <dbReference type="ChEBI" id="CHEBI:17319"/>
        <dbReference type="ChEBI" id="CHEBI:149540"/>
        <dbReference type="EC" id="3.2.2.9"/>
    </reaction>
</comment>
<dbReference type="CDD" id="cd09008">
    <property type="entry name" value="MTAN"/>
    <property type="match status" value="1"/>
</dbReference>
<dbReference type="Pfam" id="PF01048">
    <property type="entry name" value="PNP_UDP_1"/>
    <property type="match status" value="1"/>
</dbReference>
<evidence type="ECO:0000313" key="8">
    <source>
        <dbReference type="Proteomes" id="UP001142810"/>
    </source>
</evidence>
<reference evidence="7" key="1">
    <citation type="submission" date="2022-11" db="EMBL/GenBank/DDBJ databases">
        <title>Alteromonas sp. nov., isolated from sea water of the Qingdao.</title>
        <authorList>
            <person name="Wang Q."/>
        </authorList>
    </citation>
    <scope>NUCLEOTIDE SEQUENCE</scope>
    <source>
        <strain evidence="7">ASW11-7</strain>
    </source>
</reference>
<dbReference type="EC" id="3.2.2.9" evidence="5"/>
<sequence length="237" mass="25021">MKIGILGAMDQEVALLKASLEDVTTSVWAHLTFYSGHLHGVNVVVVKCGIGKVAASVATAMMIDRFGPDFVVNTGSAGGFDTNLKVGDLVIASGVQHHDVDLTHFGYARGQASGMPDIYPCDERLIAAAEHAAADVVHVTSKRGLVCTGDAFIGCDEAASRLRALFPAMCAVEMEGAAIGQTCFMLDTPFVVIRSLSDIAGVTSTMSFRDYLDVAAKHSAELVMGMIKELSEDPLLN</sequence>
<evidence type="ECO:0000256" key="5">
    <source>
        <dbReference type="HAMAP-Rule" id="MF_01684"/>
    </source>
</evidence>
<dbReference type="SUPFAM" id="SSF53167">
    <property type="entry name" value="Purine and uridine phosphorylases"/>
    <property type="match status" value="1"/>
</dbReference>
<feature type="binding site" evidence="5">
    <location>
        <position position="153"/>
    </location>
    <ligand>
        <name>substrate</name>
    </ligand>
</feature>
<evidence type="ECO:0000256" key="1">
    <source>
        <dbReference type="ARBA" id="ARBA00004945"/>
    </source>
</evidence>
<feature type="binding site" evidence="5">
    <location>
        <begin position="174"/>
        <end position="175"/>
    </location>
    <ligand>
        <name>substrate</name>
    </ligand>
</feature>
<keyword evidence="7" id="KW-0326">Glycosidase</keyword>
<dbReference type="Gene3D" id="3.40.50.1580">
    <property type="entry name" value="Nucleoside phosphorylase domain"/>
    <property type="match status" value="1"/>
</dbReference>
<feature type="domain" description="Nucleoside phosphorylase" evidence="6">
    <location>
        <begin position="2"/>
        <end position="227"/>
    </location>
</feature>
<name>A0ABT3P412_9ALTE</name>
<dbReference type="InterPro" id="IPR000845">
    <property type="entry name" value="Nucleoside_phosphorylase_d"/>
</dbReference>
<comment type="pathway">
    <text evidence="1 5">Amino-acid biosynthesis; L-methionine biosynthesis via salvage pathway; S-methyl-5-thio-alpha-D-ribose 1-phosphate from S-methyl-5'-thioadenosine (hydrolase route): step 1/2.</text>
</comment>
<dbReference type="InterPro" id="IPR035994">
    <property type="entry name" value="Nucleoside_phosphorylase_sf"/>
</dbReference>
<feature type="active site" description="Proton acceptor" evidence="5">
    <location>
        <position position="12"/>
    </location>
</feature>
<dbReference type="HAMAP" id="MF_01684">
    <property type="entry name" value="Salvage_MtnN"/>
    <property type="match status" value="1"/>
</dbReference>
<proteinExistence type="inferred from homology"/>
<dbReference type="NCBIfam" id="NF004079">
    <property type="entry name" value="PRK05584.1"/>
    <property type="match status" value="1"/>
</dbReference>
<evidence type="ECO:0000259" key="6">
    <source>
        <dbReference type="Pfam" id="PF01048"/>
    </source>
</evidence>
<organism evidence="7 8">
    <name type="scientific">Alteromonas aquimaris</name>
    <dbReference type="NCBI Taxonomy" id="2998417"/>
    <lineage>
        <taxon>Bacteria</taxon>
        <taxon>Pseudomonadati</taxon>
        <taxon>Pseudomonadota</taxon>
        <taxon>Gammaproteobacteria</taxon>
        <taxon>Alteromonadales</taxon>
        <taxon>Alteromonadaceae</taxon>
        <taxon>Alteromonas/Salinimonas group</taxon>
        <taxon>Alteromonas</taxon>
    </lineage>
</organism>
<comment type="catalytic activity">
    <reaction evidence="5">
        <text>S-methyl-5'-thioadenosine + H2O = 5-(methylsulfanyl)-D-ribose + adenine</text>
        <dbReference type="Rhea" id="RHEA:13617"/>
        <dbReference type="ChEBI" id="CHEBI:15377"/>
        <dbReference type="ChEBI" id="CHEBI:16708"/>
        <dbReference type="ChEBI" id="CHEBI:17509"/>
        <dbReference type="ChEBI" id="CHEBI:78440"/>
        <dbReference type="EC" id="3.2.2.9"/>
    </reaction>
</comment>
<comment type="catalytic activity">
    <reaction evidence="5">
        <text>S-adenosyl-L-homocysteine + H2O = S-(5-deoxy-D-ribos-5-yl)-L-homocysteine + adenine</text>
        <dbReference type="Rhea" id="RHEA:17805"/>
        <dbReference type="ChEBI" id="CHEBI:15377"/>
        <dbReference type="ChEBI" id="CHEBI:16708"/>
        <dbReference type="ChEBI" id="CHEBI:57856"/>
        <dbReference type="ChEBI" id="CHEBI:58195"/>
        <dbReference type="EC" id="3.2.2.9"/>
    </reaction>
</comment>
<dbReference type="PANTHER" id="PTHR46832">
    <property type="entry name" value="5'-METHYLTHIOADENOSINE/S-ADENOSYLHOMOCYSTEINE NUCLEOSIDASE"/>
    <property type="match status" value="1"/>
</dbReference>
<accession>A0ABT3P412</accession>
<comment type="similarity">
    <text evidence="5">Belongs to the PNP/UDP phosphorylase family. MtnN subfamily.</text>
</comment>
<gene>
    <name evidence="5" type="primary">mtnN</name>
    <name evidence="7" type="ORF">OPS25_03200</name>
</gene>
<comment type="function">
    <text evidence="5">Catalyzes the irreversible cleavage of the glycosidic bond in both 5'-methylthioadenosine (MTA) and S-adenosylhomocysteine (SAH/AdoHcy) to adenine and the corresponding thioribose, 5'-methylthioribose and S-ribosylhomocysteine, respectively. Also cleaves 5'-deoxyadenosine, a toxic by-product of radical S-adenosylmethionine (SAM) enzymes, into 5-deoxyribose and adenine.</text>
</comment>
<dbReference type="GO" id="GO:0008782">
    <property type="term" value="F:adenosylhomocysteine nucleosidase activity"/>
    <property type="evidence" value="ECO:0007669"/>
    <property type="project" value="UniProtKB-EC"/>
</dbReference>
<evidence type="ECO:0000256" key="2">
    <source>
        <dbReference type="ARBA" id="ARBA00022605"/>
    </source>
</evidence>
<dbReference type="NCBIfam" id="TIGR01704">
    <property type="entry name" value="MTA_SAH-Nsdase"/>
    <property type="match status" value="1"/>
</dbReference>
<keyword evidence="3 5" id="KW-0378">Hydrolase</keyword>
<dbReference type="Proteomes" id="UP001142810">
    <property type="component" value="Unassembled WGS sequence"/>
</dbReference>
<feature type="active site" description="Proton donor" evidence="5">
    <location>
        <position position="198"/>
    </location>
</feature>
<evidence type="ECO:0000313" key="7">
    <source>
        <dbReference type="EMBL" id="MCW8107510.1"/>
    </source>
</evidence>
<evidence type="ECO:0000256" key="4">
    <source>
        <dbReference type="ARBA" id="ARBA00023167"/>
    </source>
</evidence>
<dbReference type="RefSeq" id="WP_265616218.1">
    <property type="nucleotide sequence ID" value="NZ_JAPFRD010000005.1"/>
</dbReference>
<dbReference type="InterPro" id="IPR010049">
    <property type="entry name" value="MTA_SAH_Nsdase"/>
</dbReference>
<protein>
    <recommendedName>
        <fullName evidence="5">5'-methylthioadenosine/S-adenosylhomocysteine nucleosidase</fullName>
        <shortName evidence="5">MTA/SAH nucleosidase</shortName>
        <shortName evidence="5">MTAN</shortName>
        <ecNumber evidence="5">3.2.2.9</ecNumber>
    </recommendedName>
    <alternativeName>
        <fullName evidence="5">5'-deoxyadenosine nucleosidase</fullName>
        <shortName evidence="5">DOA nucleosidase</shortName>
        <shortName evidence="5">dAdo nucleosidase</shortName>
    </alternativeName>
    <alternativeName>
        <fullName evidence="5">5'-methylthioadenosine nucleosidase</fullName>
        <shortName evidence="5">MTA nucleosidase</shortName>
    </alternativeName>
    <alternativeName>
        <fullName evidence="5">S-adenosylhomocysteine nucleosidase</fullName>
        <shortName evidence="5">AdoHcy nucleosidase</shortName>
        <shortName evidence="5">SAH nucleosidase</shortName>
        <shortName evidence="5">SRH nucleosidase</shortName>
    </alternativeName>
</protein>
<evidence type="ECO:0000256" key="3">
    <source>
        <dbReference type="ARBA" id="ARBA00022801"/>
    </source>
</evidence>